<evidence type="ECO:0000313" key="1">
    <source>
        <dbReference type="EMBL" id="KAJ8953139.1"/>
    </source>
</evidence>
<proteinExistence type="predicted"/>
<name>A0AAV8YML8_9CUCU</name>
<keyword evidence="2" id="KW-1185">Reference proteome</keyword>
<organism evidence="1 2">
    <name type="scientific">Aromia moschata</name>
    <dbReference type="NCBI Taxonomy" id="1265417"/>
    <lineage>
        <taxon>Eukaryota</taxon>
        <taxon>Metazoa</taxon>
        <taxon>Ecdysozoa</taxon>
        <taxon>Arthropoda</taxon>
        <taxon>Hexapoda</taxon>
        <taxon>Insecta</taxon>
        <taxon>Pterygota</taxon>
        <taxon>Neoptera</taxon>
        <taxon>Endopterygota</taxon>
        <taxon>Coleoptera</taxon>
        <taxon>Polyphaga</taxon>
        <taxon>Cucujiformia</taxon>
        <taxon>Chrysomeloidea</taxon>
        <taxon>Cerambycidae</taxon>
        <taxon>Cerambycinae</taxon>
        <taxon>Callichromatini</taxon>
        <taxon>Aromia</taxon>
    </lineage>
</organism>
<evidence type="ECO:0000313" key="2">
    <source>
        <dbReference type="Proteomes" id="UP001162162"/>
    </source>
</evidence>
<sequence length="114" mass="12967">MEACCFVVEFGTGSKRRPPINKPENVEKLISSSDFKNFCLYVFFRSSGTFIATNICLAMKNEKIMILDQRPRKPPRDDFRGVVLMGCNHPHSSFDRGFVISDPENPETVSEAKF</sequence>
<dbReference type="AlphaFoldDB" id="A0AAV8YML8"/>
<comment type="caution">
    <text evidence="1">The sequence shown here is derived from an EMBL/GenBank/DDBJ whole genome shotgun (WGS) entry which is preliminary data.</text>
</comment>
<protein>
    <submittedName>
        <fullName evidence="1">Uncharacterized protein</fullName>
    </submittedName>
</protein>
<gene>
    <name evidence="1" type="ORF">NQ318_017166</name>
</gene>
<dbReference type="Proteomes" id="UP001162162">
    <property type="component" value="Unassembled WGS sequence"/>
</dbReference>
<accession>A0AAV8YML8</accession>
<dbReference type="EMBL" id="JAPWTK010000060">
    <property type="protein sequence ID" value="KAJ8953139.1"/>
    <property type="molecule type" value="Genomic_DNA"/>
</dbReference>
<reference evidence="1" key="1">
    <citation type="journal article" date="2023" name="Insect Mol. Biol.">
        <title>Genome sequencing provides insights into the evolution of gene families encoding plant cell wall-degrading enzymes in longhorned beetles.</title>
        <authorList>
            <person name="Shin N.R."/>
            <person name="Okamura Y."/>
            <person name="Kirsch R."/>
            <person name="Pauchet Y."/>
        </authorList>
    </citation>
    <scope>NUCLEOTIDE SEQUENCE</scope>
    <source>
        <strain evidence="1">AMC_N1</strain>
    </source>
</reference>